<keyword evidence="1" id="KW-0732">Signal</keyword>
<dbReference type="RefSeq" id="WP_147263259.1">
    <property type="nucleotide sequence ID" value="NZ_QNRR01000002.1"/>
</dbReference>
<evidence type="ECO:0000313" key="3">
    <source>
        <dbReference type="Proteomes" id="UP000253426"/>
    </source>
</evidence>
<dbReference type="EMBL" id="QNRR01000002">
    <property type="protein sequence ID" value="RBP45929.1"/>
    <property type="molecule type" value="Genomic_DNA"/>
</dbReference>
<evidence type="ECO:0000313" key="2">
    <source>
        <dbReference type="EMBL" id="RBP45929.1"/>
    </source>
</evidence>
<dbReference type="AlphaFoldDB" id="A0A366HRP9"/>
<gene>
    <name evidence="2" type="ORF">DES53_102313</name>
</gene>
<evidence type="ECO:0000256" key="1">
    <source>
        <dbReference type="SAM" id="SignalP"/>
    </source>
</evidence>
<dbReference type="SUPFAM" id="SSF160574">
    <property type="entry name" value="BT0923-like"/>
    <property type="match status" value="1"/>
</dbReference>
<feature type="chain" id="PRO_5016941932" description="Membrane protein YkoI" evidence="1">
    <location>
        <begin position="30"/>
        <end position="164"/>
    </location>
</feature>
<protein>
    <recommendedName>
        <fullName evidence="4">Membrane protein YkoI</fullName>
    </recommendedName>
</protein>
<accession>A0A366HRP9</accession>
<dbReference type="Gene3D" id="3.10.450.360">
    <property type="match status" value="1"/>
</dbReference>
<name>A0A366HRP9_9BACT</name>
<dbReference type="OrthoDB" id="193902at2"/>
<evidence type="ECO:0008006" key="4">
    <source>
        <dbReference type="Google" id="ProtNLM"/>
    </source>
</evidence>
<comment type="caution">
    <text evidence="2">The sequence shown here is derived from an EMBL/GenBank/DDBJ whole genome shotgun (WGS) entry which is preliminary data.</text>
</comment>
<proteinExistence type="predicted"/>
<sequence>MKTNPTPTSKIALLLATLMGTVFLGAAQADSNEVPLNSCPAPVQAAIESHKQGGKLDEIKLINVEGRQLYVADLDLAGKRDLKLHITADGTVVKSREDVSLAQAPVAVKAAAEKLVPTGGHIDDVEKEVSGGKTTYVVDIDVKNGTDIKAVITEDGTVVSQRAD</sequence>
<feature type="signal peptide" evidence="1">
    <location>
        <begin position="1"/>
        <end position="29"/>
    </location>
</feature>
<reference evidence="2 3" key="1">
    <citation type="submission" date="2018-06" db="EMBL/GenBank/DDBJ databases">
        <title>Genomic Encyclopedia of Type Strains, Phase IV (KMG-IV): sequencing the most valuable type-strain genomes for metagenomic binning, comparative biology and taxonomic classification.</title>
        <authorList>
            <person name="Goeker M."/>
        </authorList>
    </citation>
    <scope>NUCLEOTIDE SEQUENCE [LARGE SCALE GENOMIC DNA]</scope>
    <source>
        <strain evidence="2 3">DSM 25532</strain>
    </source>
</reference>
<organism evidence="2 3">
    <name type="scientific">Roseimicrobium gellanilyticum</name>
    <dbReference type="NCBI Taxonomy" id="748857"/>
    <lineage>
        <taxon>Bacteria</taxon>
        <taxon>Pseudomonadati</taxon>
        <taxon>Verrucomicrobiota</taxon>
        <taxon>Verrucomicrobiia</taxon>
        <taxon>Verrucomicrobiales</taxon>
        <taxon>Verrucomicrobiaceae</taxon>
        <taxon>Roseimicrobium</taxon>
    </lineage>
</organism>
<dbReference type="Proteomes" id="UP000253426">
    <property type="component" value="Unassembled WGS sequence"/>
</dbReference>
<keyword evidence="3" id="KW-1185">Reference proteome</keyword>